<evidence type="ECO:0000313" key="3">
    <source>
        <dbReference type="Proteomes" id="UP000180175"/>
    </source>
</evidence>
<dbReference type="EMBL" id="CP063356">
    <property type="protein sequence ID" value="QOY37175.1"/>
    <property type="molecule type" value="Genomic_DNA"/>
</dbReference>
<sequence length="169" mass="19547">MEKQILENYEISQKTIALIPAAHMEYATIAIEADQLYYIKKFPLQLIDRACLKGFSSYDGRRKAVGYQLGIRHKVPIPISPHEQIYAFPTHSPTQFDCFWLFYQHVRTVKPCPKTNGVNVTFKTGQQLSIPVSYYTIEKQLQRTAQCIVRFSYETTTLFNPRSTPALSY</sequence>
<name>A0A1S2LS68_9BACI</name>
<dbReference type="GO" id="GO:0030420">
    <property type="term" value="P:establishment of competence for transformation"/>
    <property type="evidence" value="ECO:0007669"/>
    <property type="project" value="InterPro"/>
</dbReference>
<evidence type="ECO:0000313" key="2">
    <source>
        <dbReference type="EMBL" id="QOY37175.1"/>
    </source>
</evidence>
<dbReference type="RefSeq" id="WP_071317251.1">
    <property type="nucleotide sequence ID" value="NZ_CP063356.2"/>
</dbReference>
<dbReference type="OrthoDB" id="2417337at2"/>
<dbReference type="EMBL" id="LQXD01000107">
    <property type="protein sequence ID" value="OIJ15352.1"/>
    <property type="molecule type" value="Genomic_DNA"/>
</dbReference>
<dbReference type="Pfam" id="PF06338">
    <property type="entry name" value="ComK"/>
    <property type="match status" value="1"/>
</dbReference>
<accession>A0A1S2LS68</accession>
<keyword evidence="3" id="KW-1185">Reference proteome</keyword>
<dbReference type="AlphaFoldDB" id="A0A1S2LS68"/>
<reference evidence="2 3" key="2">
    <citation type="journal article" date="2017" name="Genome Announc.">
        <title>Draft Genome Sequences of Four Alkaliphilic Bacteria Belonging to the Anaerobacillus Genus.</title>
        <authorList>
            <person name="Bassil N.M."/>
            <person name="Lloyd J.R."/>
        </authorList>
    </citation>
    <scope>NUCLEOTIDE SEQUENCE [LARGE SCALE GENOMIC DNA]</scope>
    <source>
        <strain evidence="2 3">NB2006</strain>
    </source>
</reference>
<proteinExistence type="predicted"/>
<reference evidence="2 3" key="3">
    <citation type="journal article" date="2019" name="Int. J. Syst. Evol. Microbiol.">
        <title>Anaerobacillus isosaccharinicus sp. nov., an alkaliphilic bacterium which degrades isosaccharinic acid.</title>
        <authorList>
            <person name="Bassil N.M."/>
            <person name="Lloyd J.R."/>
        </authorList>
    </citation>
    <scope>NUCLEOTIDE SEQUENCE [LARGE SCALE GENOMIC DNA]</scope>
    <source>
        <strain evidence="2 3">NB2006</strain>
    </source>
</reference>
<dbReference type="Proteomes" id="UP000180175">
    <property type="component" value="Chromosome"/>
</dbReference>
<reference evidence="1 3" key="1">
    <citation type="submission" date="2016-10" db="EMBL/GenBank/DDBJ databases">
        <title>Draft genome sequences of four alkaliphilic bacteria belonging to the Anaerobacillus genus.</title>
        <authorList>
            <person name="Bassil N.M."/>
            <person name="Lloyd J.R."/>
        </authorList>
    </citation>
    <scope>NUCLEOTIDE SEQUENCE [LARGE SCALE GENOMIC DNA]</scope>
    <source>
        <strain evidence="1 3">NB2006</strain>
    </source>
</reference>
<reference evidence="2" key="4">
    <citation type="submission" date="2020-10" db="EMBL/GenBank/DDBJ databases">
        <authorList>
            <person name="Bassil N.M."/>
            <person name="Lloyd J.R."/>
        </authorList>
    </citation>
    <scope>NUCLEOTIDE SEQUENCE</scope>
    <source>
        <strain evidence="2">NB2006</strain>
    </source>
</reference>
<gene>
    <name evidence="2" type="ORF">AWH56_005925</name>
    <name evidence="1" type="ORF">AWH56_11615</name>
</gene>
<organism evidence="1 3">
    <name type="scientific">Anaerobacillus isosaccharinicus</name>
    <dbReference type="NCBI Taxonomy" id="1532552"/>
    <lineage>
        <taxon>Bacteria</taxon>
        <taxon>Bacillati</taxon>
        <taxon>Bacillota</taxon>
        <taxon>Bacilli</taxon>
        <taxon>Bacillales</taxon>
        <taxon>Bacillaceae</taxon>
        <taxon>Anaerobacillus</taxon>
    </lineage>
</organism>
<dbReference type="KEGG" id="aia:AWH56_005925"/>
<protein>
    <submittedName>
        <fullName evidence="2">Competence protein ComK</fullName>
    </submittedName>
</protein>
<evidence type="ECO:0000313" key="1">
    <source>
        <dbReference type="EMBL" id="OIJ15352.1"/>
    </source>
</evidence>
<dbReference type="InterPro" id="IPR010461">
    <property type="entry name" value="ComK"/>
</dbReference>